<feature type="domain" description="Phorbol-ester/DAG-type" evidence="5">
    <location>
        <begin position="248"/>
        <end position="294"/>
    </location>
</feature>
<dbReference type="SMART" id="SM00249">
    <property type="entry name" value="PHD"/>
    <property type="match status" value="4"/>
</dbReference>
<dbReference type="SMART" id="SM00109">
    <property type="entry name" value="C1"/>
    <property type="match status" value="4"/>
</dbReference>
<dbReference type="InterPro" id="IPR046349">
    <property type="entry name" value="C1-like_sf"/>
</dbReference>
<keyword evidence="3" id="KW-0863">Zinc-finger</keyword>
<feature type="domain" description="Zinc finger PHD-type" evidence="6">
    <location>
        <begin position="510"/>
        <end position="570"/>
    </location>
</feature>
<gene>
    <name evidence="7" type="ordered locus">AALP_Aa7g198300</name>
</gene>
<dbReference type="Gramene" id="KFK29943">
    <property type="protein sequence ID" value="KFK29943"/>
    <property type="gene ID" value="AALP_AA7G198300"/>
</dbReference>
<evidence type="ECO:0000259" key="6">
    <source>
        <dbReference type="SMART" id="SM00249"/>
    </source>
</evidence>
<dbReference type="InterPro" id="IPR054483">
    <property type="entry name" value="DC1-like_CT"/>
</dbReference>
<evidence type="ECO:0000313" key="8">
    <source>
        <dbReference type="Proteomes" id="UP000029120"/>
    </source>
</evidence>
<dbReference type="SUPFAM" id="SSF57889">
    <property type="entry name" value="Cysteine-rich domain"/>
    <property type="match status" value="5"/>
</dbReference>
<feature type="domain" description="Zinc finger PHD-type" evidence="6">
    <location>
        <begin position="262"/>
        <end position="321"/>
    </location>
</feature>
<dbReference type="Proteomes" id="UP000029120">
    <property type="component" value="Chromosome 7"/>
</dbReference>
<dbReference type="AlphaFoldDB" id="A0A087GJ91"/>
<evidence type="ECO:0000256" key="4">
    <source>
        <dbReference type="ARBA" id="ARBA00022833"/>
    </source>
</evidence>
<evidence type="ECO:0000256" key="3">
    <source>
        <dbReference type="ARBA" id="ARBA00022771"/>
    </source>
</evidence>
<feature type="domain" description="Zinc finger PHD-type" evidence="6">
    <location>
        <begin position="402"/>
        <end position="464"/>
    </location>
</feature>
<protein>
    <recommendedName>
        <fullName evidence="9">Phorbol-ester/DAG-type domain-containing protein</fullName>
    </recommendedName>
</protein>
<keyword evidence="4" id="KW-0862">Zinc</keyword>
<evidence type="ECO:0008006" key="9">
    <source>
        <dbReference type="Google" id="ProtNLM"/>
    </source>
</evidence>
<keyword evidence="1" id="KW-0479">Metal-binding</keyword>
<accession>A0A087GJ91</accession>
<name>A0A087GJ91_ARAAL</name>
<dbReference type="OrthoDB" id="938199at2759"/>
<dbReference type="Pfam" id="PF22926">
    <property type="entry name" value="C1-like_CT"/>
    <property type="match status" value="1"/>
</dbReference>
<dbReference type="InterPro" id="IPR002219">
    <property type="entry name" value="PKC_DAG/PE"/>
</dbReference>
<dbReference type="eggNOG" id="ENOG502RANS">
    <property type="taxonomic scope" value="Eukaryota"/>
</dbReference>
<keyword evidence="8" id="KW-1185">Reference proteome</keyword>
<reference evidence="8" key="1">
    <citation type="journal article" date="2015" name="Nat. Plants">
        <title>Genome expansion of Arabis alpina linked with retrotransposition and reduced symmetric DNA methylation.</title>
        <authorList>
            <person name="Willing E.M."/>
            <person name="Rawat V."/>
            <person name="Mandakova T."/>
            <person name="Maumus F."/>
            <person name="James G.V."/>
            <person name="Nordstroem K.J."/>
            <person name="Becker C."/>
            <person name="Warthmann N."/>
            <person name="Chica C."/>
            <person name="Szarzynska B."/>
            <person name="Zytnicki M."/>
            <person name="Albani M.C."/>
            <person name="Kiefer C."/>
            <person name="Bergonzi S."/>
            <person name="Castaings L."/>
            <person name="Mateos J.L."/>
            <person name="Berns M.C."/>
            <person name="Bujdoso N."/>
            <person name="Piofczyk T."/>
            <person name="de Lorenzo L."/>
            <person name="Barrero-Sicilia C."/>
            <person name="Mateos I."/>
            <person name="Piednoel M."/>
            <person name="Hagmann J."/>
            <person name="Chen-Min-Tao R."/>
            <person name="Iglesias-Fernandez R."/>
            <person name="Schuster S.C."/>
            <person name="Alonso-Blanco C."/>
            <person name="Roudier F."/>
            <person name="Carbonero P."/>
            <person name="Paz-Ares J."/>
            <person name="Davis S.J."/>
            <person name="Pecinka A."/>
            <person name="Quesneville H."/>
            <person name="Colot V."/>
            <person name="Lysak M.A."/>
            <person name="Weigel D."/>
            <person name="Coupland G."/>
            <person name="Schneeberger K."/>
        </authorList>
    </citation>
    <scope>NUCLEOTIDE SEQUENCE [LARGE SCALE GENOMIC DNA]</scope>
    <source>
        <strain evidence="8">cv. Pajares</strain>
    </source>
</reference>
<keyword evidence="2" id="KW-0677">Repeat</keyword>
<dbReference type="Pfam" id="PF03107">
    <property type="entry name" value="C1_2"/>
    <property type="match status" value="7"/>
</dbReference>
<feature type="domain" description="Phorbol-ester/DAG-type" evidence="5">
    <location>
        <begin position="300"/>
        <end position="351"/>
    </location>
</feature>
<dbReference type="InterPro" id="IPR004146">
    <property type="entry name" value="DC1"/>
</dbReference>
<evidence type="ECO:0000313" key="7">
    <source>
        <dbReference type="EMBL" id="KFK29943.1"/>
    </source>
</evidence>
<proteinExistence type="predicted"/>
<organism evidence="7 8">
    <name type="scientific">Arabis alpina</name>
    <name type="common">Alpine rock-cress</name>
    <dbReference type="NCBI Taxonomy" id="50452"/>
    <lineage>
        <taxon>Eukaryota</taxon>
        <taxon>Viridiplantae</taxon>
        <taxon>Streptophyta</taxon>
        <taxon>Embryophyta</taxon>
        <taxon>Tracheophyta</taxon>
        <taxon>Spermatophyta</taxon>
        <taxon>Magnoliopsida</taxon>
        <taxon>eudicotyledons</taxon>
        <taxon>Gunneridae</taxon>
        <taxon>Pentapetalae</taxon>
        <taxon>rosids</taxon>
        <taxon>malvids</taxon>
        <taxon>Brassicales</taxon>
        <taxon>Brassicaceae</taxon>
        <taxon>Arabideae</taxon>
        <taxon>Arabis</taxon>
    </lineage>
</organism>
<dbReference type="PANTHER" id="PTHR32410:SF159">
    <property type="entry name" value="CYSTEINE_HISTIDINE-RICH C1 DOMAIN FAMILY PROTEIN"/>
    <property type="match status" value="1"/>
</dbReference>
<evidence type="ECO:0000259" key="5">
    <source>
        <dbReference type="SMART" id="SM00109"/>
    </source>
</evidence>
<evidence type="ECO:0000256" key="2">
    <source>
        <dbReference type="ARBA" id="ARBA00022737"/>
    </source>
</evidence>
<dbReference type="OMA" id="FHVDCVH"/>
<sequence length="672" mass="75199">MALSPVKLATYKHPLIPSYKNPLIPSARLLSSPCEGCNLDGLIYGGYYYSDVDRIDWYHKECVEAPLTINHPSHPQHPLLLGKPNLDLASPCDLCGFLYLASREMSYTCSQCNFNLDLACALRLSPPAEHPTCHDHPLVLLKEREKVDPCELCKDSIDGFSYSCLECDVHFHAKCVHLSKEVNHPCHTDHPLKLMASDSLSNDAEKICILCGKRPENMLYHCSICNFTTCFDCTKNPPPLVIDHTKTHKHPLTLFPKKISCACNLCGKQDGVMPYACIGCGFVVHGSCIDLPRVININRHNHRISSTHHLGPGYLKCGVCRESLSPFYGAYACSVCPDYAVHSQCATRKDVWDGIELEGIPEDTEDIEPFKAVGDDLIIHFLHSEHALRHHKESIIHSEGARCKACVHPVGFDPIYSCGECHYILHEKCANLPKKKRLVFGTVPYVLRGGLGSYGEVLICHHCEIYSNGYLYSSIRGSFLDVHCASLSEPFIHDGHPHPLYFSENTGNHHCDACHSDIVNFMLSCDVCEFYMGLCCAGLPVKIKHSIDEHPLTLCCGEKANGRYWCDICEKVVDPSKWFYTCSDCGLTLHLKCVVGDFSRIMPGRKAKIPRFRIGGDDIVKVVLNNHNTRPLCSCCNFRCEADVIIKFCHGDQGYICSRLCLMGSLDQRKLR</sequence>
<dbReference type="InterPro" id="IPR053192">
    <property type="entry name" value="Vacuole_Formation_Reg"/>
</dbReference>
<dbReference type="InterPro" id="IPR001965">
    <property type="entry name" value="Znf_PHD"/>
</dbReference>
<feature type="domain" description="Zinc finger PHD-type" evidence="6">
    <location>
        <begin position="149"/>
        <end position="226"/>
    </location>
</feature>
<dbReference type="GO" id="GO:0008270">
    <property type="term" value="F:zinc ion binding"/>
    <property type="evidence" value="ECO:0007669"/>
    <property type="project" value="UniProtKB-KW"/>
</dbReference>
<dbReference type="EMBL" id="CM002875">
    <property type="protein sequence ID" value="KFK29943.1"/>
    <property type="molecule type" value="Genomic_DNA"/>
</dbReference>
<dbReference type="PANTHER" id="PTHR32410">
    <property type="entry name" value="CYSTEINE/HISTIDINE-RICH C1 DOMAIN FAMILY PROTEIN"/>
    <property type="match status" value="1"/>
</dbReference>
<feature type="domain" description="Phorbol-ester/DAG-type" evidence="5">
    <location>
        <begin position="134"/>
        <end position="186"/>
    </location>
</feature>
<feature type="domain" description="Phorbol-ester/DAG-type" evidence="5">
    <location>
        <begin position="389"/>
        <end position="435"/>
    </location>
</feature>
<evidence type="ECO:0000256" key="1">
    <source>
        <dbReference type="ARBA" id="ARBA00022723"/>
    </source>
</evidence>